<accession>A0ABS5TKX3</accession>
<name>A0ABS5TKX3_9ACTN</name>
<comment type="caution">
    <text evidence="1">The sequence shown here is derived from an EMBL/GenBank/DDBJ whole genome shotgun (WGS) entry which is preliminary data.</text>
</comment>
<evidence type="ECO:0000313" key="1">
    <source>
        <dbReference type="EMBL" id="MBT0771742.1"/>
    </source>
</evidence>
<keyword evidence="2" id="KW-1185">Reference proteome</keyword>
<sequence length="127" mass="14219">MGDYRVGRHQSRNLYRGDEYIGVVTHETNLGPALVAKLNNPAGRSWEIVAALAKGQDVWIRFRQRWDRLAVMFNPADAEIVAAALETKENASVQCPCTRWEQGEDPCPCGHPASLHEVNECWAEVTT</sequence>
<dbReference type="RefSeq" id="WP_214158113.1">
    <property type="nucleotide sequence ID" value="NZ_JAHBAY010000010.1"/>
</dbReference>
<protein>
    <recommendedName>
        <fullName evidence="3">SWIM-type domain-containing protein</fullName>
    </recommendedName>
</protein>
<gene>
    <name evidence="1" type="ORF">KIH74_22570</name>
</gene>
<dbReference type="Proteomes" id="UP001197247">
    <property type="component" value="Unassembled WGS sequence"/>
</dbReference>
<evidence type="ECO:0008006" key="3">
    <source>
        <dbReference type="Google" id="ProtNLM"/>
    </source>
</evidence>
<dbReference type="EMBL" id="JAHBAY010000010">
    <property type="protein sequence ID" value="MBT0771742.1"/>
    <property type="molecule type" value="Genomic_DNA"/>
</dbReference>
<evidence type="ECO:0000313" key="2">
    <source>
        <dbReference type="Proteomes" id="UP001197247"/>
    </source>
</evidence>
<organism evidence="1 2">
    <name type="scientific">Kineosporia corallincola</name>
    <dbReference type="NCBI Taxonomy" id="2835133"/>
    <lineage>
        <taxon>Bacteria</taxon>
        <taxon>Bacillati</taxon>
        <taxon>Actinomycetota</taxon>
        <taxon>Actinomycetes</taxon>
        <taxon>Kineosporiales</taxon>
        <taxon>Kineosporiaceae</taxon>
        <taxon>Kineosporia</taxon>
    </lineage>
</organism>
<proteinExistence type="predicted"/>
<reference evidence="1 2" key="1">
    <citation type="submission" date="2021-05" db="EMBL/GenBank/DDBJ databases">
        <title>Kineosporia and Streptomyces sp. nov. two new marine actinobacteria isolated from Coral.</title>
        <authorList>
            <person name="Buangrab K."/>
            <person name="Sutthacheep M."/>
            <person name="Yeemin T."/>
            <person name="Harunari E."/>
            <person name="Igarashi Y."/>
            <person name="Kanchanasin P."/>
            <person name="Tanasupawat S."/>
            <person name="Phongsopitanun W."/>
        </authorList>
    </citation>
    <scope>NUCLEOTIDE SEQUENCE [LARGE SCALE GENOMIC DNA]</scope>
    <source>
        <strain evidence="1 2">J2-2</strain>
    </source>
</reference>